<reference evidence="10 11" key="1">
    <citation type="journal article" date="2016" name="Nat. Commun.">
        <title>Thousands of microbial genomes shed light on interconnected biogeochemical processes in an aquifer system.</title>
        <authorList>
            <person name="Anantharaman K."/>
            <person name="Brown C.T."/>
            <person name="Hug L.A."/>
            <person name="Sharon I."/>
            <person name="Castelle C.J."/>
            <person name="Probst A.J."/>
            <person name="Thomas B.C."/>
            <person name="Singh A."/>
            <person name="Wilkins M.J."/>
            <person name="Karaoz U."/>
            <person name="Brodie E.L."/>
            <person name="Williams K.H."/>
            <person name="Hubbard S.S."/>
            <person name="Banfield J.F."/>
        </authorList>
    </citation>
    <scope>NUCLEOTIDE SEQUENCE [LARGE SCALE GENOMIC DNA]</scope>
</reference>
<feature type="domain" description="Glycosyltransferase RgtA/B/C/D-like" evidence="9">
    <location>
        <begin position="102"/>
        <end position="231"/>
    </location>
</feature>
<feature type="transmembrane region" description="Helical" evidence="8">
    <location>
        <begin position="178"/>
        <end position="209"/>
    </location>
</feature>
<keyword evidence="7 8" id="KW-0472">Membrane</keyword>
<feature type="transmembrane region" description="Helical" evidence="8">
    <location>
        <begin position="221"/>
        <end position="242"/>
    </location>
</feature>
<evidence type="ECO:0000313" key="11">
    <source>
        <dbReference type="Proteomes" id="UP000179221"/>
    </source>
</evidence>
<dbReference type="Pfam" id="PF13231">
    <property type="entry name" value="PMT_2"/>
    <property type="match status" value="1"/>
</dbReference>
<keyword evidence="3" id="KW-0328">Glycosyltransferase</keyword>
<feature type="transmembrane region" description="Helical" evidence="8">
    <location>
        <begin position="127"/>
        <end position="147"/>
    </location>
</feature>
<evidence type="ECO:0000256" key="4">
    <source>
        <dbReference type="ARBA" id="ARBA00022679"/>
    </source>
</evidence>
<evidence type="ECO:0000256" key="7">
    <source>
        <dbReference type="ARBA" id="ARBA00023136"/>
    </source>
</evidence>
<dbReference type="EMBL" id="MGGL01000004">
    <property type="protein sequence ID" value="OGM27421.1"/>
    <property type="molecule type" value="Genomic_DNA"/>
</dbReference>
<evidence type="ECO:0000256" key="6">
    <source>
        <dbReference type="ARBA" id="ARBA00022989"/>
    </source>
</evidence>
<feature type="transmembrane region" description="Helical" evidence="8">
    <location>
        <begin position="86"/>
        <end position="107"/>
    </location>
</feature>
<dbReference type="AlphaFoldDB" id="A0A1F7YJ98"/>
<feature type="transmembrane region" description="Helical" evidence="8">
    <location>
        <begin position="320"/>
        <end position="339"/>
    </location>
</feature>
<dbReference type="PANTHER" id="PTHR33908">
    <property type="entry name" value="MANNOSYLTRANSFERASE YKCB-RELATED"/>
    <property type="match status" value="1"/>
</dbReference>
<sequence length="493" mass="57317">MLKTIKLLKNKYFRKVNKEKFLFYLIIFPALIVRIINLNYNTPFNDEAIYVVVGKMGLFANDWWSYGARLWMAGLPYLYPSLTAMAYQVGGIIGSRLLNVFFGVFLVEEVYRFTRMLNIFNSKKYNLPAALIASFIVAFSYVGIFVSKLATYDIPTYFLMLFSINSFIKANYFNNGKYYFLAAVSLLAAFLMKIVTALFFPVLFILSVIEIRKRNNFHKKLWYLYGLVPFVLGILFYALFFGRDILIYASSQTTRDSDFLQSIIHVIWENSYVTLIMSCISLYILLLIRRVKSVLGLLALALIIPIFHISLMRYPTLNKHIYLTIIFLSPIIGYTFAYLMDSKNKIIAFVIRLSVLVLAIIYLAILPKNLYRLEHDWINTANLKKFLSTNVQMGDKVLAETGADVVLSLYNKTYPPGNIFTLDWIEYSGMSDDTAYIQAIRDKYFDYIELDNKNEAKKELAMKILTEIDGRYKLIYEEGFFKVYSRSRENSER</sequence>
<dbReference type="PANTHER" id="PTHR33908:SF11">
    <property type="entry name" value="MEMBRANE PROTEIN"/>
    <property type="match status" value="1"/>
</dbReference>
<keyword evidence="4" id="KW-0808">Transferase</keyword>
<proteinExistence type="predicted"/>
<evidence type="ECO:0000313" key="10">
    <source>
        <dbReference type="EMBL" id="OGM27421.1"/>
    </source>
</evidence>
<evidence type="ECO:0000259" key="9">
    <source>
        <dbReference type="Pfam" id="PF13231"/>
    </source>
</evidence>
<keyword evidence="5 8" id="KW-0812">Transmembrane</keyword>
<dbReference type="InterPro" id="IPR038731">
    <property type="entry name" value="RgtA/B/C-like"/>
</dbReference>
<name>A0A1F7YJ98_9BACT</name>
<comment type="subcellular location">
    <subcellularLocation>
        <location evidence="1">Cell membrane</location>
        <topology evidence="1">Multi-pass membrane protein</topology>
    </subcellularLocation>
</comment>
<feature type="transmembrane region" description="Helical" evidence="8">
    <location>
        <begin position="262"/>
        <end position="287"/>
    </location>
</feature>
<comment type="caution">
    <text evidence="10">The sequence shown here is derived from an EMBL/GenBank/DDBJ whole genome shotgun (WGS) entry which is preliminary data.</text>
</comment>
<dbReference type="GO" id="GO:0005886">
    <property type="term" value="C:plasma membrane"/>
    <property type="evidence" value="ECO:0007669"/>
    <property type="project" value="UniProtKB-SubCell"/>
</dbReference>
<dbReference type="InterPro" id="IPR050297">
    <property type="entry name" value="LipidA_mod_glycosyltrf_83"/>
</dbReference>
<gene>
    <name evidence="10" type="ORF">A2628_01305</name>
</gene>
<evidence type="ECO:0000256" key="8">
    <source>
        <dbReference type="SAM" id="Phobius"/>
    </source>
</evidence>
<organism evidence="10 11">
    <name type="scientific">Candidatus Woesebacteria bacterium RIFCSPHIGHO2_01_FULL_40_22</name>
    <dbReference type="NCBI Taxonomy" id="1802499"/>
    <lineage>
        <taxon>Bacteria</taxon>
        <taxon>Candidatus Woeseibacteriota</taxon>
    </lineage>
</organism>
<keyword evidence="2" id="KW-1003">Cell membrane</keyword>
<dbReference type="GO" id="GO:0016763">
    <property type="term" value="F:pentosyltransferase activity"/>
    <property type="evidence" value="ECO:0007669"/>
    <property type="project" value="TreeGrafter"/>
</dbReference>
<evidence type="ECO:0000256" key="1">
    <source>
        <dbReference type="ARBA" id="ARBA00004651"/>
    </source>
</evidence>
<evidence type="ECO:0000256" key="2">
    <source>
        <dbReference type="ARBA" id="ARBA00022475"/>
    </source>
</evidence>
<feature type="transmembrane region" description="Helical" evidence="8">
    <location>
        <begin position="346"/>
        <end position="365"/>
    </location>
</feature>
<keyword evidence="6 8" id="KW-1133">Transmembrane helix</keyword>
<evidence type="ECO:0000256" key="5">
    <source>
        <dbReference type="ARBA" id="ARBA00022692"/>
    </source>
</evidence>
<feature type="transmembrane region" description="Helical" evidence="8">
    <location>
        <begin position="294"/>
        <end position="314"/>
    </location>
</feature>
<evidence type="ECO:0000256" key="3">
    <source>
        <dbReference type="ARBA" id="ARBA00022676"/>
    </source>
</evidence>
<protein>
    <recommendedName>
        <fullName evidence="9">Glycosyltransferase RgtA/B/C/D-like domain-containing protein</fullName>
    </recommendedName>
</protein>
<accession>A0A1F7YJ98</accession>
<feature type="transmembrane region" description="Helical" evidence="8">
    <location>
        <begin position="21"/>
        <end position="40"/>
    </location>
</feature>
<dbReference type="Proteomes" id="UP000179221">
    <property type="component" value="Unassembled WGS sequence"/>
</dbReference>
<dbReference type="GO" id="GO:0009103">
    <property type="term" value="P:lipopolysaccharide biosynthetic process"/>
    <property type="evidence" value="ECO:0007669"/>
    <property type="project" value="UniProtKB-ARBA"/>
</dbReference>